<reference evidence="2 3" key="1">
    <citation type="submission" date="2017-06" db="EMBL/GenBank/DDBJ databases">
        <title>Genome sequencing of cyanobaciteial culture collection at National Institute for Environmental Studies (NIES).</title>
        <authorList>
            <person name="Hirose Y."/>
            <person name="Shimura Y."/>
            <person name="Fujisawa T."/>
            <person name="Nakamura Y."/>
            <person name="Kawachi M."/>
        </authorList>
    </citation>
    <scope>NUCLEOTIDE SEQUENCE [LARGE SCALE GENOMIC DNA]</scope>
    <source>
        <strain evidence="2 3">NIES-2135</strain>
    </source>
</reference>
<keyword evidence="3" id="KW-1185">Reference proteome</keyword>
<evidence type="ECO:0000256" key="1">
    <source>
        <dbReference type="SAM" id="MobiDB-lite"/>
    </source>
</evidence>
<protein>
    <submittedName>
        <fullName evidence="2">Uncharacterized protein</fullName>
    </submittedName>
</protein>
<feature type="region of interest" description="Disordered" evidence="1">
    <location>
        <begin position="192"/>
        <end position="241"/>
    </location>
</feature>
<accession>A0A1Z4JJ89</accession>
<name>A0A1Z4JJ89_LEPBY</name>
<gene>
    <name evidence="2" type="ORF">NIES2135_34510</name>
</gene>
<proteinExistence type="predicted"/>
<feature type="compositionally biased region" description="Polar residues" evidence="1">
    <location>
        <begin position="192"/>
        <end position="209"/>
    </location>
</feature>
<sequence length="241" mass="26087">MDILKHLDSLKDLKLANAYADSVSRSIDLTGDPRVGIRATKDPGFGAATSLMICKGNLVEGSKELAGYLGAVDDRVREMEEDFSKASVRALTVQLVVMESLTLQLTNLAAMNLKQPQIAQSLFELAFKASNSCRKLILAIDTIKNPKKPTQFIKNYVDKQLNQLGGINSGEMDSGTARATTADDADAQTVAQINGSQNPSWETSSQSEPTENREAIPVVCRNPANDRTSRSRGKRNSQSVG</sequence>
<dbReference type="EMBL" id="AP018203">
    <property type="protein sequence ID" value="BAY56617.1"/>
    <property type="molecule type" value="Genomic_DNA"/>
</dbReference>
<dbReference type="Proteomes" id="UP000217895">
    <property type="component" value="Chromosome"/>
</dbReference>
<dbReference type="AlphaFoldDB" id="A0A1Z4JJ89"/>
<organism evidence="2 3">
    <name type="scientific">Leptolyngbya boryana NIES-2135</name>
    <dbReference type="NCBI Taxonomy" id="1973484"/>
    <lineage>
        <taxon>Bacteria</taxon>
        <taxon>Bacillati</taxon>
        <taxon>Cyanobacteriota</taxon>
        <taxon>Cyanophyceae</taxon>
        <taxon>Leptolyngbyales</taxon>
        <taxon>Leptolyngbyaceae</taxon>
        <taxon>Leptolyngbya group</taxon>
        <taxon>Leptolyngbya</taxon>
    </lineage>
</organism>
<evidence type="ECO:0000313" key="2">
    <source>
        <dbReference type="EMBL" id="BAY56617.1"/>
    </source>
</evidence>
<evidence type="ECO:0000313" key="3">
    <source>
        <dbReference type="Proteomes" id="UP000217895"/>
    </source>
</evidence>